<evidence type="ECO:0000313" key="1">
    <source>
        <dbReference type="EMBL" id="KAK8732505.1"/>
    </source>
</evidence>
<accession>A0AAW0WYG7</accession>
<dbReference type="AlphaFoldDB" id="A0AAW0WYG7"/>
<protein>
    <submittedName>
        <fullName evidence="1">Uncharacterized protein</fullName>
    </submittedName>
</protein>
<dbReference type="EMBL" id="JARKIK010000056">
    <property type="protein sequence ID" value="KAK8732505.1"/>
    <property type="molecule type" value="Genomic_DNA"/>
</dbReference>
<evidence type="ECO:0000313" key="2">
    <source>
        <dbReference type="Proteomes" id="UP001445076"/>
    </source>
</evidence>
<keyword evidence="2" id="KW-1185">Reference proteome</keyword>
<organism evidence="1 2">
    <name type="scientific">Cherax quadricarinatus</name>
    <name type="common">Australian red claw crayfish</name>
    <dbReference type="NCBI Taxonomy" id="27406"/>
    <lineage>
        <taxon>Eukaryota</taxon>
        <taxon>Metazoa</taxon>
        <taxon>Ecdysozoa</taxon>
        <taxon>Arthropoda</taxon>
        <taxon>Crustacea</taxon>
        <taxon>Multicrustacea</taxon>
        <taxon>Malacostraca</taxon>
        <taxon>Eumalacostraca</taxon>
        <taxon>Eucarida</taxon>
        <taxon>Decapoda</taxon>
        <taxon>Pleocyemata</taxon>
        <taxon>Astacidea</taxon>
        <taxon>Parastacoidea</taxon>
        <taxon>Parastacidae</taxon>
        <taxon>Cherax</taxon>
    </lineage>
</organism>
<dbReference type="EMBL" id="JARKIK010000056">
    <property type="protein sequence ID" value="KAK8732509.1"/>
    <property type="molecule type" value="Genomic_DNA"/>
</dbReference>
<dbReference type="Proteomes" id="UP001445076">
    <property type="component" value="Unassembled WGS sequence"/>
</dbReference>
<sequence>MLMSFHNYWYSSGAPMFFPPSEIDWARRLEVIVQGRLVWAWVVSSAPWMCSPSYHQTIYTTCVTWPLPSATRLPKSPHAYLQSPTLFPLPYSLLYHLGFRVMAGAWGLEFNQGQSGDPRLPRYGQC</sequence>
<dbReference type="EMBL" id="JARKIK010000056">
    <property type="protein sequence ID" value="KAK8732508.1"/>
    <property type="molecule type" value="Genomic_DNA"/>
</dbReference>
<dbReference type="EMBL" id="JARKIK010000056">
    <property type="protein sequence ID" value="KAK8732503.1"/>
    <property type="molecule type" value="Genomic_DNA"/>
</dbReference>
<gene>
    <name evidence="1" type="ORF">OTU49_006792</name>
</gene>
<comment type="caution">
    <text evidence="1">The sequence shown here is derived from an EMBL/GenBank/DDBJ whole genome shotgun (WGS) entry which is preliminary data.</text>
</comment>
<reference evidence="1" key="2">
    <citation type="submission" date="2024-01" db="EMBL/GenBank/DDBJ databases">
        <authorList>
            <person name="He J."/>
            <person name="Wang M."/>
            <person name="Zheng J."/>
            <person name="Liu Z."/>
        </authorList>
    </citation>
    <scope>NUCLEOTIDE SEQUENCE</scope>
    <source>
        <strain evidence="1">ZL_2023a</strain>
        <tissue evidence="1">Muscle</tissue>
    </source>
</reference>
<reference evidence="1 2" key="1">
    <citation type="journal article" date="2024" name="BMC Genomics">
        <title>Genome assembly of redclaw crayfish (Cherax quadricarinatus) provides insights into its immune adaptation and hypoxia tolerance.</title>
        <authorList>
            <person name="Liu Z."/>
            <person name="Zheng J."/>
            <person name="Li H."/>
            <person name="Fang K."/>
            <person name="Wang S."/>
            <person name="He J."/>
            <person name="Zhou D."/>
            <person name="Weng S."/>
            <person name="Chi M."/>
            <person name="Gu Z."/>
            <person name="He J."/>
            <person name="Li F."/>
            <person name="Wang M."/>
        </authorList>
    </citation>
    <scope>NUCLEOTIDE SEQUENCE [LARGE SCALE GENOMIC DNA]</scope>
    <source>
        <strain evidence="1">ZL_2023a</strain>
    </source>
</reference>
<proteinExistence type="predicted"/>
<name>A0AAW0WYG7_CHEQU</name>